<dbReference type="OrthoDB" id="5403157at2759"/>
<gene>
    <name evidence="2" type="ORF">AC579_8770</name>
</gene>
<name>A0A139IW71_9PEZI</name>
<evidence type="ECO:0000313" key="2">
    <source>
        <dbReference type="EMBL" id="KXT18991.1"/>
    </source>
</evidence>
<keyword evidence="3" id="KW-1185">Reference proteome</keyword>
<dbReference type="EMBL" id="LFZO01000001">
    <property type="protein sequence ID" value="KXT18991.1"/>
    <property type="molecule type" value="Genomic_DNA"/>
</dbReference>
<feature type="compositionally biased region" description="Pro residues" evidence="1">
    <location>
        <begin position="1"/>
        <end position="16"/>
    </location>
</feature>
<protein>
    <submittedName>
        <fullName evidence="2">Uncharacterized protein</fullName>
    </submittedName>
</protein>
<feature type="region of interest" description="Disordered" evidence="1">
    <location>
        <begin position="1"/>
        <end position="144"/>
    </location>
</feature>
<dbReference type="Proteomes" id="UP000073492">
    <property type="component" value="Unassembled WGS sequence"/>
</dbReference>
<feature type="compositionally biased region" description="Polar residues" evidence="1">
    <location>
        <begin position="69"/>
        <end position="90"/>
    </location>
</feature>
<accession>A0A139IW71</accession>
<evidence type="ECO:0000313" key="3">
    <source>
        <dbReference type="Proteomes" id="UP000073492"/>
    </source>
</evidence>
<evidence type="ECO:0000256" key="1">
    <source>
        <dbReference type="SAM" id="MobiDB-lite"/>
    </source>
</evidence>
<sequence length="195" mass="21387">MPSPRTSPSVRPPSPMSPGYKASSHFDTLQLPPQRPTMHQRKSSNNQRPAVSRNALKLPSLPTFHPANYPSSNHYSSTPDGNSHASSPHTPISPRARQRMYSDAQKQLYFNQREMLNATLKASSPGKPDSPRLAPLGSPGPVTPLELERGEGYLIAGARSTCATNETPSQELVENLIRAEVQRQHGGNHARRRGE</sequence>
<proteinExistence type="predicted"/>
<comment type="caution">
    <text evidence="2">The sequence shown here is derived from an EMBL/GenBank/DDBJ whole genome shotgun (WGS) entry which is preliminary data.</text>
</comment>
<organism evidence="2 3">
    <name type="scientific">Pseudocercospora musae</name>
    <dbReference type="NCBI Taxonomy" id="113226"/>
    <lineage>
        <taxon>Eukaryota</taxon>
        <taxon>Fungi</taxon>
        <taxon>Dikarya</taxon>
        <taxon>Ascomycota</taxon>
        <taxon>Pezizomycotina</taxon>
        <taxon>Dothideomycetes</taxon>
        <taxon>Dothideomycetidae</taxon>
        <taxon>Mycosphaerellales</taxon>
        <taxon>Mycosphaerellaceae</taxon>
        <taxon>Pseudocercospora</taxon>
    </lineage>
</organism>
<reference evidence="2 3" key="1">
    <citation type="submission" date="2015-07" db="EMBL/GenBank/DDBJ databases">
        <title>Comparative genomics of the Sigatoka disease complex on banana suggests a link between parallel evolutionary changes in Pseudocercospora fijiensis and Pseudocercospora eumusae and increased virulence on the banana host.</title>
        <authorList>
            <person name="Chang T.-C."/>
            <person name="Salvucci A."/>
            <person name="Crous P.W."/>
            <person name="Stergiopoulos I."/>
        </authorList>
    </citation>
    <scope>NUCLEOTIDE SEQUENCE [LARGE SCALE GENOMIC DNA]</scope>
    <source>
        <strain evidence="2 3">CBS 116634</strain>
    </source>
</reference>
<dbReference type="AlphaFoldDB" id="A0A139IW71"/>